<name>V6LMZ0_9EUKA</name>
<gene>
    <name evidence="1" type="ORF">SS50377_15096</name>
</gene>
<organism evidence="1">
    <name type="scientific">Spironucleus salmonicida</name>
    <dbReference type="NCBI Taxonomy" id="348837"/>
    <lineage>
        <taxon>Eukaryota</taxon>
        <taxon>Metamonada</taxon>
        <taxon>Diplomonadida</taxon>
        <taxon>Hexamitidae</taxon>
        <taxon>Hexamitinae</taxon>
        <taxon>Spironucleus</taxon>
    </lineage>
</organism>
<evidence type="ECO:0000313" key="1">
    <source>
        <dbReference type="EMBL" id="EST45076.1"/>
    </source>
</evidence>
<reference evidence="1" key="1">
    <citation type="journal article" date="2014" name="PLoS Genet.">
        <title>The Genome of Spironucleus salmonicida Highlights a Fish Pathogen Adapted to Fluctuating Environments.</title>
        <authorList>
            <person name="Xu F."/>
            <person name="Jerlstrom-Hultqvist J."/>
            <person name="Einarsson E."/>
            <person name="Astvaldsson A."/>
            <person name="Svard S.G."/>
            <person name="Andersson J.O."/>
        </authorList>
    </citation>
    <scope>NUCLEOTIDE SEQUENCE</scope>
</reference>
<proteinExistence type="predicted"/>
<accession>V6LMZ0</accession>
<sequence>MIQYLYILYTKILITMENNEIKIQMAENANLLHEISCQQQLDILTVKHATQVQQYQDKISILNAQLEAKQQLIDVLINPNNIDFLPESLENSSYEQAKLPSEDLPLQQNLERQRELFFELQAMDSHSSDQPDYFSEKISLISSKLDLLESQQQGVEESKTIIQAKIQKDELSLDELK</sequence>
<protein>
    <submittedName>
        <fullName evidence="1">Uncharacterized protein</fullName>
    </submittedName>
</protein>
<dbReference type="VEuPathDB" id="GiardiaDB:SS50377_25528"/>
<dbReference type="AlphaFoldDB" id="V6LMZ0"/>
<dbReference type="EMBL" id="KI546101">
    <property type="protein sequence ID" value="EST45076.1"/>
    <property type="molecule type" value="Genomic_DNA"/>
</dbReference>